<dbReference type="PROSITE" id="PS50025">
    <property type="entry name" value="LAM_G_DOMAIN"/>
    <property type="match status" value="1"/>
</dbReference>
<dbReference type="EMBL" id="BARS01001100">
    <property type="protein sequence ID" value="GAF85545.1"/>
    <property type="molecule type" value="Genomic_DNA"/>
</dbReference>
<comment type="caution">
    <text evidence="4">The sequence shown here is derived from an EMBL/GenBank/DDBJ whole genome shotgun (WGS) entry which is preliminary data.</text>
</comment>
<evidence type="ECO:0000313" key="4">
    <source>
        <dbReference type="EMBL" id="GAF85545.1"/>
    </source>
</evidence>
<protein>
    <recommendedName>
        <fullName evidence="3">Laminin G domain-containing protein</fullName>
    </recommendedName>
</protein>
<evidence type="ECO:0000256" key="2">
    <source>
        <dbReference type="ARBA" id="ARBA00023157"/>
    </source>
</evidence>
<keyword evidence="1" id="KW-0732">Signal</keyword>
<organism evidence="4">
    <name type="scientific">marine sediment metagenome</name>
    <dbReference type="NCBI Taxonomy" id="412755"/>
    <lineage>
        <taxon>unclassified sequences</taxon>
        <taxon>metagenomes</taxon>
        <taxon>ecological metagenomes</taxon>
    </lineage>
</organism>
<name>X0UAP0_9ZZZZ</name>
<dbReference type="SMART" id="SM00560">
    <property type="entry name" value="LamGL"/>
    <property type="match status" value="1"/>
</dbReference>
<feature type="non-terminal residue" evidence="4">
    <location>
        <position position="1"/>
    </location>
</feature>
<evidence type="ECO:0000259" key="3">
    <source>
        <dbReference type="PROSITE" id="PS50025"/>
    </source>
</evidence>
<dbReference type="SUPFAM" id="SSF49899">
    <property type="entry name" value="Concanavalin A-like lectins/glucanases"/>
    <property type="match status" value="1"/>
</dbReference>
<dbReference type="AlphaFoldDB" id="X0UAP0"/>
<dbReference type="Pfam" id="PF13385">
    <property type="entry name" value="Laminin_G_3"/>
    <property type="match status" value="1"/>
</dbReference>
<reference evidence="4" key="1">
    <citation type="journal article" date="2014" name="Front. Microbiol.">
        <title>High frequency of phylogenetically diverse reductive dehalogenase-homologous genes in deep subseafloor sedimentary metagenomes.</title>
        <authorList>
            <person name="Kawai M."/>
            <person name="Futagami T."/>
            <person name="Toyoda A."/>
            <person name="Takaki Y."/>
            <person name="Nishi S."/>
            <person name="Hori S."/>
            <person name="Arai W."/>
            <person name="Tsubouchi T."/>
            <person name="Morono Y."/>
            <person name="Uchiyama I."/>
            <person name="Ito T."/>
            <person name="Fujiyama A."/>
            <person name="Inagaki F."/>
            <person name="Takami H."/>
        </authorList>
    </citation>
    <scope>NUCLEOTIDE SEQUENCE</scope>
    <source>
        <strain evidence="4">Expedition CK06-06</strain>
    </source>
</reference>
<proteinExistence type="predicted"/>
<dbReference type="InterPro" id="IPR013320">
    <property type="entry name" value="ConA-like_dom_sf"/>
</dbReference>
<keyword evidence="2" id="KW-1015">Disulfide bond</keyword>
<dbReference type="Gene3D" id="2.60.120.200">
    <property type="match status" value="1"/>
</dbReference>
<dbReference type="InterPro" id="IPR001791">
    <property type="entry name" value="Laminin_G"/>
</dbReference>
<evidence type="ECO:0000256" key="1">
    <source>
        <dbReference type="ARBA" id="ARBA00022729"/>
    </source>
</evidence>
<gene>
    <name evidence="4" type="ORF">S01H1_02314</name>
</gene>
<feature type="domain" description="Laminin G" evidence="3">
    <location>
        <begin position="1"/>
        <end position="126"/>
    </location>
</feature>
<sequence>FSVFVWIKGGAPGQAVLSQAGGANWLCTDSLEGNLMTELKGAGRDTTELLSQTVITDGNWHRIGLVWDGSNRTLYVDDVAVAEDTQTNLEGSENGLYIGAGTAMEPGSFWSGLIDDVRIYNRAITP</sequence>
<accession>X0UAP0</accession>
<dbReference type="InterPro" id="IPR006558">
    <property type="entry name" value="LamG-like"/>
</dbReference>